<protein>
    <submittedName>
        <fullName evidence="2">46434_t:CDS:1</fullName>
    </submittedName>
</protein>
<feature type="non-terminal residue" evidence="2">
    <location>
        <position position="1"/>
    </location>
</feature>
<reference evidence="2 3" key="1">
    <citation type="submission" date="2021-06" db="EMBL/GenBank/DDBJ databases">
        <authorList>
            <person name="Kallberg Y."/>
            <person name="Tangrot J."/>
            <person name="Rosling A."/>
        </authorList>
    </citation>
    <scope>NUCLEOTIDE SEQUENCE [LARGE SCALE GENOMIC DNA]</scope>
    <source>
        <strain evidence="2 3">120-4 pot B 10/14</strain>
    </source>
</reference>
<name>A0ABN7VG47_GIGMA</name>
<feature type="region of interest" description="Disordered" evidence="1">
    <location>
        <begin position="347"/>
        <end position="366"/>
    </location>
</feature>
<keyword evidence="3" id="KW-1185">Reference proteome</keyword>
<evidence type="ECO:0000313" key="3">
    <source>
        <dbReference type="Proteomes" id="UP000789901"/>
    </source>
</evidence>
<sequence>TTTTTSGSTGYITKRLKYSKMAGLSNQVFAVCLIRNVMETYDRIEYKIKEKIEICKEEEILVNGLDFEQKEKAEFEENKEVLIITKCGVPDYGTEEIKGKIMQAKGVELAKQDDLIERIIANIKQMEVHSKMEVDINIDTKTEEVDKPSNEFDKVEDISSSIWAQVSKSSQKNLKDRVEKAEIKEIETITGSDHSLVLLQLRSGSSFSRMKEYALEGKQTTRLIWNLNMASKKNWEKYKSSLWKRLYTQVPKFLCSQDAEEIKKGLSDRNEQIDKIWDIIEKAIIRSEKSLLPKKNKIRKTDHGVQSLLVEKWNQKLKIINRQAECNIKLDRKRNSLVESYREQNLREESETKRKRNQEVYKKAKRDDYKGTKDDIGKLLEKPLNKVKLDRVLVKKDLEYRLTVALFEVLVDTKDHFKGQFRERCPKIECMTEDWRAVYSPVDKVQENWVKLLADVLATRQTTTLFK</sequence>
<proteinExistence type="predicted"/>
<organism evidence="2 3">
    <name type="scientific">Gigaspora margarita</name>
    <dbReference type="NCBI Taxonomy" id="4874"/>
    <lineage>
        <taxon>Eukaryota</taxon>
        <taxon>Fungi</taxon>
        <taxon>Fungi incertae sedis</taxon>
        <taxon>Mucoromycota</taxon>
        <taxon>Glomeromycotina</taxon>
        <taxon>Glomeromycetes</taxon>
        <taxon>Diversisporales</taxon>
        <taxon>Gigasporaceae</taxon>
        <taxon>Gigaspora</taxon>
    </lineage>
</organism>
<dbReference type="EMBL" id="CAJVQB010013722">
    <property type="protein sequence ID" value="CAG8764025.1"/>
    <property type="molecule type" value="Genomic_DNA"/>
</dbReference>
<gene>
    <name evidence="2" type="ORF">GMARGA_LOCUS17807</name>
</gene>
<evidence type="ECO:0000313" key="2">
    <source>
        <dbReference type="EMBL" id="CAG8764025.1"/>
    </source>
</evidence>
<comment type="caution">
    <text evidence="2">The sequence shown here is derived from an EMBL/GenBank/DDBJ whole genome shotgun (WGS) entry which is preliminary data.</text>
</comment>
<accession>A0ABN7VG47</accession>
<dbReference type="Proteomes" id="UP000789901">
    <property type="component" value="Unassembled WGS sequence"/>
</dbReference>
<evidence type="ECO:0000256" key="1">
    <source>
        <dbReference type="SAM" id="MobiDB-lite"/>
    </source>
</evidence>